<keyword evidence="17" id="KW-1185">Reference proteome</keyword>
<evidence type="ECO:0000256" key="9">
    <source>
        <dbReference type="ARBA" id="ARBA00022801"/>
    </source>
</evidence>
<dbReference type="PANTHER" id="PTHR11533">
    <property type="entry name" value="PROTEASE M1 ZINC METALLOPROTEASE"/>
    <property type="match status" value="1"/>
</dbReference>
<dbReference type="SUPFAM" id="SSF55486">
    <property type="entry name" value="Metalloproteases ('zincins'), catalytic domain"/>
    <property type="match status" value="1"/>
</dbReference>
<evidence type="ECO:0000256" key="1">
    <source>
        <dbReference type="ARBA" id="ARBA00000098"/>
    </source>
</evidence>
<proteinExistence type="inferred from homology"/>
<reference evidence="16 17" key="1">
    <citation type="submission" date="2018-03" db="EMBL/GenBank/DDBJ databases">
        <title>Genomic Encyclopedia of Type Strains, Phase III (KMG-III): the genomes of soil and plant-associated and newly described type strains.</title>
        <authorList>
            <person name="Whitman W."/>
        </authorList>
    </citation>
    <scope>NUCLEOTIDE SEQUENCE [LARGE SCALE GENOMIC DNA]</scope>
    <source>
        <strain evidence="16 17">CGMCC 1.9313</strain>
    </source>
</reference>
<feature type="signal peptide" evidence="13">
    <location>
        <begin position="1"/>
        <end position="23"/>
    </location>
</feature>
<dbReference type="PRINTS" id="PR00756">
    <property type="entry name" value="ALADIPTASE"/>
</dbReference>
<feature type="coiled-coil region" evidence="12">
    <location>
        <begin position="811"/>
        <end position="838"/>
    </location>
</feature>
<protein>
    <recommendedName>
        <fullName evidence="5">Aminopeptidase N</fullName>
        <ecNumber evidence="4">3.4.11.2</ecNumber>
    </recommendedName>
</protein>
<dbReference type="InterPro" id="IPR050344">
    <property type="entry name" value="Peptidase_M1_aminopeptidases"/>
</dbReference>
<evidence type="ECO:0000256" key="11">
    <source>
        <dbReference type="ARBA" id="ARBA00023049"/>
    </source>
</evidence>
<dbReference type="CDD" id="cd09603">
    <property type="entry name" value="M1_APN_like"/>
    <property type="match status" value="1"/>
</dbReference>
<keyword evidence="8" id="KW-0479">Metal-binding</keyword>
<dbReference type="EC" id="3.4.11.2" evidence="4"/>
<keyword evidence="6 16" id="KW-0031">Aminopeptidase</keyword>
<evidence type="ECO:0000256" key="2">
    <source>
        <dbReference type="ARBA" id="ARBA00001947"/>
    </source>
</evidence>
<dbReference type="RefSeq" id="WP_106292372.1">
    <property type="nucleotide sequence ID" value="NZ_PVTH01000003.1"/>
</dbReference>
<organism evidence="16 17">
    <name type="scientific">Arcticibacter pallidicorallinus</name>
    <dbReference type="NCBI Taxonomy" id="1259464"/>
    <lineage>
        <taxon>Bacteria</taxon>
        <taxon>Pseudomonadati</taxon>
        <taxon>Bacteroidota</taxon>
        <taxon>Sphingobacteriia</taxon>
        <taxon>Sphingobacteriales</taxon>
        <taxon>Sphingobacteriaceae</taxon>
        <taxon>Arcticibacter</taxon>
    </lineage>
</organism>
<dbReference type="InterPro" id="IPR011989">
    <property type="entry name" value="ARM-like"/>
</dbReference>
<keyword evidence="7" id="KW-0645">Protease</keyword>
<name>A0A2T0U7C9_9SPHI</name>
<keyword evidence="13" id="KW-0732">Signal</keyword>
<evidence type="ECO:0000256" key="7">
    <source>
        <dbReference type="ARBA" id="ARBA00022670"/>
    </source>
</evidence>
<evidence type="ECO:0000259" key="15">
    <source>
        <dbReference type="Pfam" id="PF17900"/>
    </source>
</evidence>
<dbReference type="GO" id="GO:0043171">
    <property type="term" value="P:peptide catabolic process"/>
    <property type="evidence" value="ECO:0007669"/>
    <property type="project" value="TreeGrafter"/>
</dbReference>
<feature type="chain" id="PRO_5015631436" description="Aminopeptidase N" evidence="13">
    <location>
        <begin position="24"/>
        <end position="840"/>
    </location>
</feature>
<gene>
    <name evidence="16" type="ORF">B0I27_103252</name>
</gene>
<keyword evidence="12" id="KW-0175">Coiled coil</keyword>
<evidence type="ECO:0000313" key="17">
    <source>
        <dbReference type="Proteomes" id="UP000238034"/>
    </source>
</evidence>
<sequence length="840" mass="95410">MINKSFRQLALAVTIALFIPAVATSQVNVSAAPELSIYRESAAKINALVHTKLEVRFDYAKCYLYGKAWVTLKPHFYATDSLQLDAKGMEIKNVSLISGKSLLPLKYSYDGRSLRINLGREYNRDEKYTVFIDYVSKPNELKAEGSQAIRDAKGLYFINPDGSDKDKPVQIWTQGETEASSVWFPTIDRPNQKTTSEISMTVPAKYESLSNGKQVSRKLNNDGTRTDTWKMDLPHAPYLFMMAVGDFKIFKDKWRDLHVDYYLEPAYAPYAKQIFGHTPEMMEFFSKKLGVDFPWNKYAQIVVRDFVSGAMENTTATIHGEFVQATDRQLLDENEGEDVIVHELFHQWFGDYVTTESWSNLTVNESFANFSEVLWREYKYGKDEGDAVNYKDMQRYLSSPEDAEKHLVRFHYKNKDDMFDLVSYQKGGRIVNMLRNYLGEEAFFKGLNLYLKQNAFKATEAHQLRLALEQVSGKDLNWFFNQWYFNSGHPVLNISYHWDEAAKIQKIFLSQTQEGSAFKLPLAVDVYANGKGERYNFFVTNKKDTLVIKLNSKPDLVNVDAEKTLLAEKKDNKTLQELTFQYFNAPLYVDRLEALDSCSTAQQTHEGARSVMLAGLKDKYHGLRIFALNNIDLNDSITQASALPLIREIAASDPKTLVRAAALQNLASMRDPSNRPIFDTALKSRSYSVQAAALAGVIMLNPDDAFPIAKNLEKGSRGELTKAVMAAYTYGGGEDELTFFSDSFDKAGLQDKVEMATPYLSILARAGDTGVVNRRITDFKKIGVENRKYGIDVYMLDLFESFLQVKQEMAKNASAQQKKELEEQIKHISAAIAELKKTDS</sequence>
<dbReference type="GO" id="GO:0006508">
    <property type="term" value="P:proteolysis"/>
    <property type="evidence" value="ECO:0007669"/>
    <property type="project" value="UniProtKB-KW"/>
</dbReference>
<dbReference type="Proteomes" id="UP000238034">
    <property type="component" value="Unassembled WGS sequence"/>
</dbReference>
<evidence type="ECO:0000256" key="8">
    <source>
        <dbReference type="ARBA" id="ARBA00022723"/>
    </source>
</evidence>
<dbReference type="PANTHER" id="PTHR11533:SF174">
    <property type="entry name" value="PUROMYCIN-SENSITIVE AMINOPEPTIDASE-RELATED"/>
    <property type="match status" value="1"/>
</dbReference>
<evidence type="ECO:0000256" key="12">
    <source>
        <dbReference type="SAM" id="Coils"/>
    </source>
</evidence>
<comment type="caution">
    <text evidence="16">The sequence shown here is derived from an EMBL/GenBank/DDBJ whole genome shotgun (WGS) entry which is preliminary data.</text>
</comment>
<evidence type="ECO:0000256" key="5">
    <source>
        <dbReference type="ARBA" id="ARBA00015611"/>
    </source>
</evidence>
<dbReference type="GO" id="GO:0016285">
    <property type="term" value="F:alanyl aminopeptidase activity"/>
    <property type="evidence" value="ECO:0007669"/>
    <property type="project" value="UniProtKB-EC"/>
</dbReference>
<dbReference type="InterPro" id="IPR042097">
    <property type="entry name" value="Aminopeptidase_N-like_N_sf"/>
</dbReference>
<dbReference type="InterPro" id="IPR045357">
    <property type="entry name" value="Aminopeptidase_N-like_N"/>
</dbReference>
<dbReference type="GO" id="GO:0016020">
    <property type="term" value="C:membrane"/>
    <property type="evidence" value="ECO:0007669"/>
    <property type="project" value="TreeGrafter"/>
</dbReference>
<keyword evidence="9" id="KW-0378">Hydrolase</keyword>
<dbReference type="Gene3D" id="1.10.390.10">
    <property type="entry name" value="Neutral Protease Domain 2"/>
    <property type="match status" value="1"/>
</dbReference>
<dbReference type="Pfam" id="PF17900">
    <property type="entry name" value="Peptidase_M1_N"/>
    <property type="match status" value="1"/>
</dbReference>
<dbReference type="GO" id="GO:0008270">
    <property type="term" value="F:zinc ion binding"/>
    <property type="evidence" value="ECO:0007669"/>
    <property type="project" value="InterPro"/>
</dbReference>
<keyword evidence="11" id="KW-0482">Metalloprotease</keyword>
<comment type="similarity">
    <text evidence="3">Belongs to the peptidase M1 family.</text>
</comment>
<dbReference type="InterPro" id="IPR016024">
    <property type="entry name" value="ARM-type_fold"/>
</dbReference>
<comment type="catalytic activity">
    <reaction evidence="1">
        <text>Release of an N-terminal amino acid, Xaa-|-Yaa- from a peptide, amide or arylamide. Xaa is preferably Ala, but may be most amino acids including Pro (slow action). When a terminal hydrophobic residue is followed by a prolyl residue, the two may be released as an intact Xaa-Pro dipeptide.</text>
        <dbReference type="EC" id="3.4.11.2"/>
    </reaction>
</comment>
<accession>A0A2T0U7C9</accession>
<dbReference type="EMBL" id="PVTH01000003">
    <property type="protein sequence ID" value="PRY53782.1"/>
    <property type="molecule type" value="Genomic_DNA"/>
</dbReference>
<keyword evidence="10" id="KW-0862">Zinc</keyword>
<dbReference type="Gene3D" id="2.60.40.1730">
    <property type="entry name" value="tricorn interacting facor f3 domain"/>
    <property type="match status" value="1"/>
</dbReference>
<evidence type="ECO:0000256" key="13">
    <source>
        <dbReference type="SAM" id="SignalP"/>
    </source>
</evidence>
<dbReference type="GO" id="GO:0070006">
    <property type="term" value="F:metalloaminopeptidase activity"/>
    <property type="evidence" value="ECO:0007669"/>
    <property type="project" value="TreeGrafter"/>
</dbReference>
<evidence type="ECO:0000256" key="4">
    <source>
        <dbReference type="ARBA" id="ARBA00012564"/>
    </source>
</evidence>
<dbReference type="AlphaFoldDB" id="A0A2T0U7C9"/>
<dbReference type="GO" id="GO:0005737">
    <property type="term" value="C:cytoplasm"/>
    <property type="evidence" value="ECO:0007669"/>
    <property type="project" value="TreeGrafter"/>
</dbReference>
<dbReference type="SUPFAM" id="SSF48371">
    <property type="entry name" value="ARM repeat"/>
    <property type="match status" value="1"/>
</dbReference>
<dbReference type="InterPro" id="IPR014782">
    <property type="entry name" value="Peptidase_M1_dom"/>
</dbReference>
<evidence type="ECO:0000259" key="14">
    <source>
        <dbReference type="Pfam" id="PF01433"/>
    </source>
</evidence>
<dbReference type="SUPFAM" id="SSF63737">
    <property type="entry name" value="Leukotriene A4 hydrolase N-terminal domain"/>
    <property type="match status" value="1"/>
</dbReference>
<dbReference type="InterPro" id="IPR001930">
    <property type="entry name" value="Peptidase_M1"/>
</dbReference>
<comment type="cofactor">
    <cofactor evidence="2">
        <name>Zn(2+)</name>
        <dbReference type="ChEBI" id="CHEBI:29105"/>
    </cofactor>
</comment>
<evidence type="ECO:0000313" key="16">
    <source>
        <dbReference type="EMBL" id="PRY53782.1"/>
    </source>
</evidence>
<dbReference type="Pfam" id="PF01433">
    <property type="entry name" value="Peptidase_M1"/>
    <property type="match status" value="1"/>
</dbReference>
<evidence type="ECO:0000256" key="6">
    <source>
        <dbReference type="ARBA" id="ARBA00022438"/>
    </source>
</evidence>
<dbReference type="GO" id="GO:0005615">
    <property type="term" value="C:extracellular space"/>
    <property type="evidence" value="ECO:0007669"/>
    <property type="project" value="TreeGrafter"/>
</dbReference>
<dbReference type="GO" id="GO:0042277">
    <property type="term" value="F:peptide binding"/>
    <property type="evidence" value="ECO:0007669"/>
    <property type="project" value="TreeGrafter"/>
</dbReference>
<dbReference type="InterPro" id="IPR027268">
    <property type="entry name" value="Peptidase_M4/M1_CTD_sf"/>
</dbReference>
<dbReference type="OrthoDB" id="100605at2"/>
<evidence type="ECO:0000256" key="3">
    <source>
        <dbReference type="ARBA" id="ARBA00010136"/>
    </source>
</evidence>
<dbReference type="Gene3D" id="1.25.10.10">
    <property type="entry name" value="Leucine-rich Repeat Variant"/>
    <property type="match status" value="1"/>
</dbReference>
<evidence type="ECO:0000256" key="10">
    <source>
        <dbReference type="ARBA" id="ARBA00022833"/>
    </source>
</evidence>
<feature type="domain" description="Peptidase M1 membrane alanine aminopeptidase" evidence="14">
    <location>
        <begin position="277"/>
        <end position="483"/>
    </location>
</feature>
<feature type="domain" description="Aminopeptidase N-like N-terminal" evidence="15">
    <location>
        <begin position="50"/>
        <end position="239"/>
    </location>
</feature>